<evidence type="ECO:0000256" key="1">
    <source>
        <dbReference type="ARBA" id="ARBA00022630"/>
    </source>
</evidence>
<dbReference type="Gene3D" id="3.50.50.60">
    <property type="entry name" value="FAD/NAD(P)-binding domain"/>
    <property type="match status" value="2"/>
</dbReference>
<dbReference type="PRINTS" id="PR00368">
    <property type="entry name" value="FADPNR"/>
</dbReference>
<protein>
    <submittedName>
        <fullName evidence="3">YpdA family putative bacillithiol disulfide reductase</fullName>
    </submittedName>
</protein>
<dbReference type="AlphaFoldDB" id="A0A6C0GN76"/>
<dbReference type="Proteomes" id="UP000480178">
    <property type="component" value="Chromosome"/>
</dbReference>
<keyword evidence="2" id="KW-0560">Oxidoreductase</keyword>
<dbReference type="PANTHER" id="PTHR48105">
    <property type="entry name" value="THIOREDOXIN REDUCTASE 1-RELATED-RELATED"/>
    <property type="match status" value="1"/>
</dbReference>
<gene>
    <name evidence="3" type="primary">ypdA</name>
    <name evidence="3" type="ORF">GXP67_23955</name>
</gene>
<dbReference type="Pfam" id="PF13738">
    <property type="entry name" value="Pyr_redox_3"/>
    <property type="match status" value="1"/>
</dbReference>
<accession>A0A6C0GN76</accession>
<dbReference type="NCBIfam" id="TIGR04018">
    <property type="entry name" value="Bthiol_YpdA"/>
    <property type="match status" value="1"/>
</dbReference>
<dbReference type="InterPro" id="IPR050097">
    <property type="entry name" value="Ferredoxin-NADP_redctase_2"/>
</dbReference>
<dbReference type="PRINTS" id="PR00469">
    <property type="entry name" value="PNDRDTASEII"/>
</dbReference>
<dbReference type="RefSeq" id="WP_162445468.1">
    <property type="nucleotide sequence ID" value="NZ_CP048222.1"/>
</dbReference>
<reference evidence="3 4" key="1">
    <citation type="submission" date="2020-01" db="EMBL/GenBank/DDBJ databases">
        <authorList>
            <person name="Kim M.K."/>
        </authorList>
    </citation>
    <scope>NUCLEOTIDE SEQUENCE [LARGE SCALE GENOMIC DNA]</scope>
    <source>
        <strain evidence="3 4">172606-1</strain>
    </source>
</reference>
<name>A0A6C0GN76_9BACT</name>
<dbReference type="GO" id="GO:0016491">
    <property type="term" value="F:oxidoreductase activity"/>
    <property type="evidence" value="ECO:0007669"/>
    <property type="project" value="UniProtKB-KW"/>
</dbReference>
<dbReference type="SUPFAM" id="SSF51905">
    <property type="entry name" value="FAD/NAD(P)-binding domain"/>
    <property type="match status" value="1"/>
</dbReference>
<sequence>MEIVDVLIVGGGPCGLACAIEAAQHNLSHIVLEKGSITESIRKYPSRMRFFSTAENIEIGGIPFPTATGKASRDEALQYYRKVAAYFKLNLRLFTEVTRIEKTEDLLEVHTKGGQVFYARNVVISTGYFDFPRILNIPGEPLPHVSHYYDEPFKYAFSKVVIVGGGNSAVEAALELYRNDADVTIVHKFEDFTPAVKYWLTPDIKNRVKEGKIKVHFNTEAKAIEPGRVTVENNQTGERKDLPADFVFLLVGYLPDSRLLANSGITLTKDTLIPTYDPQTYETNVKGLYLAGTVIAGIYTEKVFIENGKLHAHTIIEDIAAKSGKKLVRENGRTKPDDQFKVVVNDG</sequence>
<proteinExistence type="predicted"/>
<organism evidence="3 4">
    <name type="scientific">Rhodocytophaga rosea</name>
    <dbReference type="NCBI Taxonomy" id="2704465"/>
    <lineage>
        <taxon>Bacteria</taxon>
        <taxon>Pseudomonadati</taxon>
        <taxon>Bacteroidota</taxon>
        <taxon>Cytophagia</taxon>
        <taxon>Cytophagales</taxon>
        <taxon>Rhodocytophagaceae</taxon>
        <taxon>Rhodocytophaga</taxon>
    </lineage>
</organism>
<evidence type="ECO:0000313" key="3">
    <source>
        <dbReference type="EMBL" id="QHT69479.1"/>
    </source>
</evidence>
<keyword evidence="1" id="KW-0285">Flavoprotein</keyword>
<dbReference type="KEGG" id="rhoz:GXP67_23955"/>
<dbReference type="EMBL" id="CP048222">
    <property type="protein sequence ID" value="QHT69479.1"/>
    <property type="molecule type" value="Genomic_DNA"/>
</dbReference>
<dbReference type="InterPro" id="IPR036188">
    <property type="entry name" value="FAD/NAD-bd_sf"/>
</dbReference>
<evidence type="ECO:0000313" key="4">
    <source>
        <dbReference type="Proteomes" id="UP000480178"/>
    </source>
</evidence>
<evidence type="ECO:0000256" key="2">
    <source>
        <dbReference type="ARBA" id="ARBA00023002"/>
    </source>
</evidence>
<keyword evidence="4" id="KW-1185">Reference proteome</keyword>
<dbReference type="InterPro" id="IPR023856">
    <property type="entry name" value="Bdr"/>
</dbReference>